<dbReference type="Gene3D" id="3.40.50.1820">
    <property type="entry name" value="alpha/beta hydrolase"/>
    <property type="match status" value="1"/>
</dbReference>
<evidence type="ECO:0000259" key="2">
    <source>
        <dbReference type="Pfam" id="PF00561"/>
    </source>
</evidence>
<dbReference type="SUPFAM" id="SSF53474">
    <property type="entry name" value="alpha/beta-Hydrolases"/>
    <property type="match status" value="1"/>
</dbReference>
<dbReference type="EMBL" id="WBVQ01000003">
    <property type="protein sequence ID" value="KAB2815287.1"/>
    <property type="molecule type" value="Genomic_DNA"/>
</dbReference>
<comment type="caution">
    <text evidence="3">The sequence shown here is derived from an EMBL/GenBank/DDBJ whole genome shotgun (WGS) entry which is preliminary data.</text>
</comment>
<keyword evidence="4" id="KW-1185">Reference proteome</keyword>
<dbReference type="InterPro" id="IPR000639">
    <property type="entry name" value="Epox_hydrolase-like"/>
</dbReference>
<dbReference type="PANTHER" id="PTHR46118">
    <property type="entry name" value="PROTEIN ABHD11"/>
    <property type="match status" value="1"/>
</dbReference>
<feature type="domain" description="AB hydrolase-1" evidence="2">
    <location>
        <begin position="14"/>
        <end position="114"/>
    </location>
</feature>
<dbReference type="PRINTS" id="PR00412">
    <property type="entry name" value="EPOXHYDRLASE"/>
</dbReference>
<accession>A0A6L3ZCW4</accession>
<dbReference type="RefSeq" id="WP_151694322.1">
    <property type="nucleotide sequence ID" value="NZ_BMGX01000001.1"/>
</dbReference>
<dbReference type="InterPro" id="IPR029058">
    <property type="entry name" value="AB_hydrolase_fold"/>
</dbReference>
<dbReference type="AlphaFoldDB" id="A0A6L3ZCW4"/>
<evidence type="ECO:0000313" key="3">
    <source>
        <dbReference type="EMBL" id="KAB2815287.1"/>
    </source>
</evidence>
<keyword evidence="1 3" id="KW-0378">Hydrolase</keyword>
<dbReference type="GO" id="GO:0016787">
    <property type="term" value="F:hydrolase activity"/>
    <property type="evidence" value="ECO:0007669"/>
    <property type="project" value="UniProtKB-KW"/>
</dbReference>
<dbReference type="Pfam" id="PF00561">
    <property type="entry name" value="Abhydrolase_1"/>
    <property type="match status" value="1"/>
</dbReference>
<dbReference type="PRINTS" id="PR00111">
    <property type="entry name" value="ABHYDROLASE"/>
</dbReference>
<protein>
    <submittedName>
        <fullName evidence="3">Alpha/beta fold hydrolase</fullName>
    </submittedName>
</protein>
<reference evidence="3 4" key="1">
    <citation type="submission" date="2019-10" db="EMBL/GenBank/DDBJ databases">
        <title>Genome sequence of Phaeocystidibacter marisrubri JCM30614 (type strain).</title>
        <authorList>
            <person name="Bowman J.P."/>
        </authorList>
    </citation>
    <scope>NUCLEOTIDE SEQUENCE [LARGE SCALE GENOMIC DNA]</scope>
    <source>
        <strain evidence="3 4">JCM 30614</strain>
    </source>
</reference>
<proteinExistence type="predicted"/>
<dbReference type="Proteomes" id="UP000484164">
    <property type="component" value="Unassembled WGS sequence"/>
</dbReference>
<dbReference type="InterPro" id="IPR000073">
    <property type="entry name" value="AB_hydrolase_1"/>
</dbReference>
<sequence>MKLFSRIIGEGPDVLILHGLFGMNDNWNSLGKQWAEDCGMRMHLLDLRNHGQSPHSPEHTYKAMSADVVEYLDDHSIDSAIVIGHSMGGKVAMRMAVDHPQRVARLCVVDIAPKGYPVHHQEIVDAMRTLNFDEISSRKDADDTLALSMPNLMMRQFLLKSLHWESEDRLAWRFNLDAIEANLEMVGEAMEESAMYEGTTLFIRGAKSGYIKDEDEALLKAHFPKSTLYTVEGAGHWVHAEKPKEMYRVICEFLS</sequence>
<gene>
    <name evidence="3" type="ORF">F8C82_14440</name>
</gene>
<evidence type="ECO:0000256" key="1">
    <source>
        <dbReference type="ARBA" id="ARBA00022801"/>
    </source>
</evidence>
<name>A0A6L3ZCW4_9FLAO</name>
<organism evidence="3 4">
    <name type="scientific">Phaeocystidibacter marisrubri</name>
    <dbReference type="NCBI Taxonomy" id="1577780"/>
    <lineage>
        <taxon>Bacteria</taxon>
        <taxon>Pseudomonadati</taxon>
        <taxon>Bacteroidota</taxon>
        <taxon>Flavobacteriia</taxon>
        <taxon>Flavobacteriales</taxon>
        <taxon>Phaeocystidibacteraceae</taxon>
        <taxon>Phaeocystidibacter</taxon>
    </lineage>
</organism>
<dbReference type="OrthoDB" id="9808398at2"/>
<dbReference type="PANTHER" id="PTHR46118:SF4">
    <property type="entry name" value="PROTEIN ABHD11"/>
    <property type="match status" value="1"/>
</dbReference>
<evidence type="ECO:0000313" key="4">
    <source>
        <dbReference type="Proteomes" id="UP000484164"/>
    </source>
</evidence>